<dbReference type="EMBL" id="CAWUPB010000936">
    <property type="protein sequence ID" value="CAK7333827.1"/>
    <property type="molecule type" value="Genomic_DNA"/>
</dbReference>
<evidence type="ECO:0000313" key="1">
    <source>
        <dbReference type="EMBL" id="CAK7333827.1"/>
    </source>
</evidence>
<dbReference type="Proteomes" id="UP001314170">
    <property type="component" value="Unassembled WGS sequence"/>
</dbReference>
<dbReference type="AlphaFoldDB" id="A0AAV1RE51"/>
<keyword evidence="2" id="KW-1185">Reference proteome</keyword>
<comment type="caution">
    <text evidence="1">The sequence shown here is derived from an EMBL/GenBank/DDBJ whole genome shotgun (WGS) entry which is preliminary data.</text>
</comment>
<organism evidence="1 2">
    <name type="scientific">Dovyalis caffra</name>
    <dbReference type="NCBI Taxonomy" id="77055"/>
    <lineage>
        <taxon>Eukaryota</taxon>
        <taxon>Viridiplantae</taxon>
        <taxon>Streptophyta</taxon>
        <taxon>Embryophyta</taxon>
        <taxon>Tracheophyta</taxon>
        <taxon>Spermatophyta</taxon>
        <taxon>Magnoliopsida</taxon>
        <taxon>eudicotyledons</taxon>
        <taxon>Gunneridae</taxon>
        <taxon>Pentapetalae</taxon>
        <taxon>rosids</taxon>
        <taxon>fabids</taxon>
        <taxon>Malpighiales</taxon>
        <taxon>Salicaceae</taxon>
        <taxon>Flacourtieae</taxon>
        <taxon>Dovyalis</taxon>
    </lineage>
</organism>
<protein>
    <submittedName>
        <fullName evidence="1">Uncharacterized protein</fullName>
    </submittedName>
</protein>
<sequence>MAVAESDVTLLRKMAYDLLDLEPLKPVAEGIRTVGLLMVEIAGHNALVVDGIVKVAVAVQMTCAVAVKLLVGNDAVVEYVTFVAMTESSSEVYMKGKAMEASLEMQMTTTADWGTANFVMCLAQVNLQYLLVGVL</sequence>
<evidence type="ECO:0000313" key="2">
    <source>
        <dbReference type="Proteomes" id="UP001314170"/>
    </source>
</evidence>
<proteinExistence type="predicted"/>
<name>A0AAV1RE51_9ROSI</name>
<gene>
    <name evidence="1" type="ORF">DCAF_LOCUS9637</name>
</gene>
<accession>A0AAV1RE51</accession>
<reference evidence="1 2" key="1">
    <citation type="submission" date="2024-01" db="EMBL/GenBank/DDBJ databases">
        <authorList>
            <person name="Waweru B."/>
        </authorList>
    </citation>
    <scope>NUCLEOTIDE SEQUENCE [LARGE SCALE GENOMIC DNA]</scope>
</reference>